<keyword evidence="5" id="KW-1185">Reference proteome</keyword>
<evidence type="ECO:0000256" key="2">
    <source>
        <dbReference type="SAM" id="SignalP"/>
    </source>
</evidence>
<comment type="caution">
    <text evidence="4">The sequence shown here is derived from an EMBL/GenBank/DDBJ whole genome shotgun (WGS) entry which is preliminary data.</text>
</comment>
<dbReference type="InterPro" id="IPR036415">
    <property type="entry name" value="Lamin_tail_dom_sf"/>
</dbReference>
<dbReference type="SUPFAM" id="SSF74853">
    <property type="entry name" value="Lamin A/C globular tail domain"/>
    <property type="match status" value="1"/>
</dbReference>
<dbReference type="Gene3D" id="2.60.40.1260">
    <property type="entry name" value="Lamin Tail domain"/>
    <property type="match status" value="1"/>
</dbReference>
<feature type="region of interest" description="Disordered" evidence="1">
    <location>
        <begin position="31"/>
        <end position="66"/>
    </location>
</feature>
<gene>
    <name evidence="4" type="ORF">Scinn_42660</name>
</gene>
<evidence type="ECO:0000313" key="5">
    <source>
        <dbReference type="Proteomes" id="UP000660554"/>
    </source>
</evidence>
<dbReference type="EMBL" id="BNDV01000008">
    <property type="protein sequence ID" value="GHI14803.1"/>
    <property type="molecule type" value="Genomic_DNA"/>
</dbReference>
<feature type="compositionally biased region" description="Basic and acidic residues" evidence="1">
    <location>
        <begin position="32"/>
        <end position="46"/>
    </location>
</feature>
<evidence type="ECO:0000313" key="4">
    <source>
        <dbReference type="EMBL" id="GHI14803.1"/>
    </source>
</evidence>
<dbReference type="RefSeq" id="WP_030657218.1">
    <property type="nucleotide sequence ID" value="NZ_BNDV01000008.1"/>
</dbReference>
<protein>
    <recommendedName>
        <fullName evidence="3">LTD domain-containing protein</fullName>
    </recommendedName>
</protein>
<feature type="domain" description="LTD" evidence="3">
    <location>
        <begin position="35"/>
        <end position="154"/>
    </location>
</feature>
<proteinExistence type="predicted"/>
<dbReference type="PROSITE" id="PS51841">
    <property type="entry name" value="LTD"/>
    <property type="match status" value="1"/>
</dbReference>
<sequence length="156" mass="17695">MSSASSSVRRIAATVLAAGAIVSAAALPAAAHDGDRHHQQRPRVEISRVQADSPGREDRSNRSLNGEWVEITNTTRNPINLRGWTLRDNDGNRYRFDNVRIGSRATIRIHSGNGRDTRTDLFQDRRDYVWDNRSDTATLRDDRGRTVDTETWGRRR</sequence>
<reference evidence="5" key="1">
    <citation type="submission" date="2020-09" db="EMBL/GenBank/DDBJ databases">
        <title>Whole genome shotgun sequence of Streptomyces cinnamonensis NBRC 15873.</title>
        <authorList>
            <person name="Komaki H."/>
            <person name="Tamura T."/>
        </authorList>
    </citation>
    <scope>NUCLEOTIDE SEQUENCE [LARGE SCALE GENOMIC DNA]</scope>
    <source>
        <strain evidence="5">NBRC 15873</strain>
    </source>
</reference>
<feature type="signal peptide" evidence="2">
    <location>
        <begin position="1"/>
        <end position="31"/>
    </location>
</feature>
<dbReference type="Pfam" id="PF00932">
    <property type="entry name" value="LTD"/>
    <property type="match status" value="1"/>
</dbReference>
<evidence type="ECO:0000256" key="1">
    <source>
        <dbReference type="SAM" id="MobiDB-lite"/>
    </source>
</evidence>
<feature type="chain" id="PRO_5047321463" description="LTD domain-containing protein" evidence="2">
    <location>
        <begin position="32"/>
        <end position="156"/>
    </location>
</feature>
<keyword evidence="2" id="KW-0732">Signal</keyword>
<dbReference type="GeneID" id="86951821"/>
<evidence type="ECO:0000259" key="3">
    <source>
        <dbReference type="PROSITE" id="PS51841"/>
    </source>
</evidence>
<dbReference type="InterPro" id="IPR001322">
    <property type="entry name" value="Lamin_tail_dom"/>
</dbReference>
<name>A0ABQ3NPW8_STRVG</name>
<dbReference type="Proteomes" id="UP000660554">
    <property type="component" value="Unassembled WGS sequence"/>
</dbReference>
<accession>A0ABQ3NPW8</accession>
<organism evidence="4 5">
    <name type="scientific">Streptomyces virginiae</name>
    <name type="common">Streptomyces cinnamonensis</name>
    <dbReference type="NCBI Taxonomy" id="1961"/>
    <lineage>
        <taxon>Bacteria</taxon>
        <taxon>Bacillati</taxon>
        <taxon>Actinomycetota</taxon>
        <taxon>Actinomycetes</taxon>
        <taxon>Kitasatosporales</taxon>
        <taxon>Streptomycetaceae</taxon>
        <taxon>Streptomyces</taxon>
    </lineage>
</organism>